<dbReference type="PANTHER" id="PTHR31649">
    <property type="entry name" value="AGAP009604-PA"/>
    <property type="match status" value="1"/>
</dbReference>
<accession>A0A9W8M867</accession>
<proteinExistence type="predicted"/>
<evidence type="ECO:0000313" key="2">
    <source>
        <dbReference type="EMBL" id="KAJ2922415.1"/>
    </source>
</evidence>
<dbReference type="Proteomes" id="UP001140091">
    <property type="component" value="Unassembled WGS sequence"/>
</dbReference>
<feature type="non-terminal residue" evidence="2">
    <location>
        <position position="341"/>
    </location>
</feature>
<dbReference type="Pfam" id="PF11901">
    <property type="entry name" value="DM9"/>
    <property type="match status" value="1"/>
</dbReference>
<organism evidence="2 3">
    <name type="scientific">Candolleomyces eurysporus</name>
    <dbReference type="NCBI Taxonomy" id="2828524"/>
    <lineage>
        <taxon>Eukaryota</taxon>
        <taxon>Fungi</taxon>
        <taxon>Dikarya</taxon>
        <taxon>Basidiomycota</taxon>
        <taxon>Agaricomycotina</taxon>
        <taxon>Agaricomycetes</taxon>
        <taxon>Agaricomycetidae</taxon>
        <taxon>Agaricales</taxon>
        <taxon>Agaricineae</taxon>
        <taxon>Psathyrellaceae</taxon>
        <taxon>Candolleomyces</taxon>
    </lineage>
</organism>
<evidence type="ECO:0000313" key="3">
    <source>
        <dbReference type="Proteomes" id="UP001140091"/>
    </source>
</evidence>
<name>A0A9W8M867_9AGAR</name>
<dbReference type="SMART" id="SM00696">
    <property type="entry name" value="DM9"/>
    <property type="match status" value="1"/>
</dbReference>
<feature type="compositionally biased region" description="Low complexity" evidence="1">
    <location>
        <begin position="1"/>
        <end position="22"/>
    </location>
</feature>
<dbReference type="PANTHER" id="PTHR31649:SF1">
    <property type="entry name" value="FARNESOIC ACID O-METHYL TRANSFERASE DOMAIN-CONTAINING PROTEIN"/>
    <property type="match status" value="1"/>
</dbReference>
<dbReference type="OrthoDB" id="2142040at2759"/>
<feature type="region of interest" description="Disordered" evidence="1">
    <location>
        <begin position="1"/>
        <end position="187"/>
    </location>
</feature>
<evidence type="ECO:0000256" key="1">
    <source>
        <dbReference type="SAM" id="MobiDB-lite"/>
    </source>
</evidence>
<protein>
    <submittedName>
        <fullName evidence="2">Uncharacterized protein</fullName>
    </submittedName>
</protein>
<feature type="compositionally biased region" description="Basic and acidic residues" evidence="1">
    <location>
        <begin position="31"/>
        <end position="114"/>
    </location>
</feature>
<reference evidence="2" key="1">
    <citation type="submission" date="2022-06" db="EMBL/GenBank/DDBJ databases">
        <title>Genome Sequence of Candolleomyces eurysporus.</title>
        <authorList>
            <person name="Buettner E."/>
        </authorList>
    </citation>
    <scope>NUCLEOTIDE SEQUENCE</scope>
    <source>
        <strain evidence="2">VTCC 930004</strain>
    </source>
</reference>
<dbReference type="AlphaFoldDB" id="A0A9W8M867"/>
<sequence>MGSSDYSGGESDSGGSSYSYGSKKGKKDKKEKKDKDKKDKGKDKEKDKDKDKKDKDKKDKKEKDHKDKDDKDKKGKDHKDKDDKDKKEHKDKDKDKKDKDKDKKDKDKHKDDKPSTSYGLPAAPSFPAVAGSSGHGAPSIPKFPSPQGYHHNPALGVSHPSPLPPPSGPAPTVIPNTMSFDGPPSSGYRVPLDPSKPFPSHNFQETGPPVTYDLDGSPIFIGSVLLDNAVHPCKIGPHLKPPAQVAYGGGEIGHNGRYDLLPFVPDQMEWVRTSHGRIPHGKRPVEGGYEEGGEKLYHALAVVDNVKVPGKTGEHLGGANVGFGGVERAVQEGYEILCWKY</sequence>
<dbReference type="EMBL" id="JANBPK010001492">
    <property type="protein sequence ID" value="KAJ2922415.1"/>
    <property type="molecule type" value="Genomic_DNA"/>
</dbReference>
<comment type="caution">
    <text evidence="2">The sequence shown here is derived from an EMBL/GenBank/DDBJ whole genome shotgun (WGS) entry which is preliminary data.</text>
</comment>
<dbReference type="InterPro" id="IPR006616">
    <property type="entry name" value="DM9_repeat"/>
</dbReference>
<gene>
    <name evidence="2" type="ORF">H1R20_g14678</name>
</gene>
<keyword evidence="3" id="KW-1185">Reference proteome</keyword>